<protein>
    <submittedName>
        <fullName evidence="2">Uncharacterized protein</fullName>
    </submittedName>
</protein>
<evidence type="ECO:0000313" key="3">
    <source>
        <dbReference type="Proteomes" id="UP001596287"/>
    </source>
</evidence>
<keyword evidence="3" id="KW-1185">Reference proteome</keyword>
<accession>A0ABW1PRA1</accession>
<gene>
    <name evidence="2" type="ORF">ACFPVY_14045</name>
</gene>
<feature type="transmembrane region" description="Helical" evidence="1">
    <location>
        <begin position="122"/>
        <end position="141"/>
    </location>
</feature>
<keyword evidence="1" id="KW-0812">Transmembrane</keyword>
<evidence type="ECO:0000313" key="2">
    <source>
        <dbReference type="EMBL" id="MFC6097774.1"/>
    </source>
</evidence>
<dbReference type="Proteomes" id="UP001596287">
    <property type="component" value="Unassembled WGS sequence"/>
</dbReference>
<organism evidence="2 3">
    <name type="scientific">Flavobacterium qiangtangense</name>
    <dbReference type="NCBI Taxonomy" id="1442595"/>
    <lineage>
        <taxon>Bacteria</taxon>
        <taxon>Pseudomonadati</taxon>
        <taxon>Bacteroidota</taxon>
        <taxon>Flavobacteriia</taxon>
        <taxon>Flavobacteriales</taxon>
        <taxon>Flavobacteriaceae</taxon>
        <taxon>Flavobacterium</taxon>
    </lineage>
</organism>
<sequence length="144" mass="16915">MEKSIKDNSKINDLLKTVYSKKEYRIQQEEHFQTLESFKEYRSSLSYLVSDLKLVRRNFSNDDIYSLTSTGNEIIDEGGWLKHLENKKTSKENKILKDGKEEQLLQLEINLKTFEAKFEKRIIVMGLIFTILNFIVSVLAAKLF</sequence>
<dbReference type="EMBL" id="JBHSQB010000010">
    <property type="protein sequence ID" value="MFC6097774.1"/>
    <property type="molecule type" value="Genomic_DNA"/>
</dbReference>
<name>A0ABW1PRA1_9FLAO</name>
<dbReference type="RefSeq" id="WP_379792754.1">
    <property type="nucleotide sequence ID" value="NZ_JBHSQB010000010.1"/>
</dbReference>
<keyword evidence="1" id="KW-0472">Membrane</keyword>
<proteinExistence type="predicted"/>
<keyword evidence="1" id="KW-1133">Transmembrane helix</keyword>
<comment type="caution">
    <text evidence="2">The sequence shown here is derived from an EMBL/GenBank/DDBJ whole genome shotgun (WGS) entry which is preliminary data.</text>
</comment>
<evidence type="ECO:0000256" key="1">
    <source>
        <dbReference type="SAM" id="Phobius"/>
    </source>
</evidence>
<reference evidence="3" key="1">
    <citation type="journal article" date="2019" name="Int. J. Syst. Evol. Microbiol.">
        <title>The Global Catalogue of Microorganisms (GCM) 10K type strain sequencing project: providing services to taxonomists for standard genome sequencing and annotation.</title>
        <authorList>
            <consortium name="The Broad Institute Genomics Platform"/>
            <consortium name="The Broad Institute Genome Sequencing Center for Infectious Disease"/>
            <person name="Wu L."/>
            <person name="Ma J."/>
        </authorList>
    </citation>
    <scope>NUCLEOTIDE SEQUENCE [LARGE SCALE GENOMIC DNA]</scope>
    <source>
        <strain evidence="3">CCUG 49679</strain>
    </source>
</reference>